<accession>A0A7R9M657</accession>
<dbReference type="EMBL" id="CAJPVJ010007078">
    <property type="protein sequence ID" value="CAG2170959.1"/>
    <property type="molecule type" value="Genomic_DNA"/>
</dbReference>
<reference evidence="1" key="1">
    <citation type="submission" date="2020-11" db="EMBL/GenBank/DDBJ databases">
        <authorList>
            <person name="Tran Van P."/>
        </authorList>
    </citation>
    <scope>NUCLEOTIDE SEQUENCE</scope>
</reference>
<sequence length="286" mass="32561">MDTSFHTMDNSASVRLAPGLVYQRDVVGYILLTEVIKLDIYDCNPLNRTHLISQNITMDSTGTPLHSNSFHMIRVAEDTHLGADNHSCYTWHLHLNESVNVWFILVDIFYKFSNHSIIPVLPVITPIINKYRHCKLLYTSPTGLSYYNDSLNGYYYACDLISDISMSDDMVDMIKVVINIPNSLKATVWLEGLYLGGIYKHQGSNNHRPDCGDMPVEKIGVNITVNSQSNDVSCNNSYDMFDKYGNRKVTPARFECNRNGVWVGEWPAVGCYTNVDMIIHYQWAVQ</sequence>
<protein>
    <submittedName>
        <fullName evidence="1">Uncharacterized protein</fullName>
    </submittedName>
</protein>
<dbReference type="EMBL" id="OC921903">
    <property type="protein sequence ID" value="CAD7653772.1"/>
    <property type="molecule type" value="Genomic_DNA"/>
</dbReference>
<evidence type="ECO:0000313" key="2">
    <source>
        <dbReference type="Proteomes" id="UP000728032"/>
    </source>
</evidence>
<dbReference type="AlphaFoldDB" id="A0A7R9M657"/>
<keyword evidence="2" id="KW-1185">Reference proteome</keyword>
<proteinExistence type="predicted"/>
<organism evidence="1">
    <name type="scientific">Oppiella nova</name>
    <dbReference type="NCBI Taxonomy" id="334625"/>
    <lineage>
        <taxon>Eukaryota</taxon>
        <taxon>Metazoa</taxon>
        <taxon>Ecdysozoa</taxon>
        <taxon>Arthropoda</taxon>
        <taxon>Chelicerata</taxon>
        <taxon>Arachnida</taxon>
        <taxon>Acari</taxon>
        <taxon>Acariformes</taxon>
        <taxon>Sarcoptiformes</taxon>
        <taxon>Oribatida</taxon>
        <taxon>Brachypylina</taxon>
        <taxon>Oppioidea</taxon>
        <taxon>Oppiidae</taxon>
        <taxon>Oppiella</taxon>
    </lineage>
</organism>
<gene>
    <name evidence="1" type="ORF">ONB1V03_LOCUS10425</name>
</gene>
<name>A0A7R9M657_9ACAR</name>
<evidence type="ECO:0000313" key="1">
    <source>
        <dbReference type="EMBL" id="CAD7653772.1"/>
    </source>
</evidence>
<dbReference type="Proteomes" id="UP000728032">
    <property type="component" value="Unassembled WGS sequence"/>
</dbReference>